<reference evidence="1 2" key="1">
    <citation type="journal article" date="2018" name="Sci. Rep.">
        <title>Genomic signatures of local adaptation to the degree of environmental predictability in rotifers.</title>
        <authorList>
            <person name="Franch-Gras L."/>
            <person name="Hahn C."/>
            <person name="Garcia-Roger E.M."/>
            <person name="Carmona M.J."/>
            <person name="Serra M."/>
            <person name="Gomez A."/>
        </authorList>
    </citation>
    <scope>NUCLEOTIDE SEQUENCE [LARGE SCALE GENOMIC DNA]</scope>
    <source>
        <strain evidence="1">HYR1</strain>
    </source>
</reference>
<evidence type="ECO:0000313" key="2">
    <source>
        <dbReference type="Proteomes" id="UP000276133"/>
    </source>
</evidence>
<organism evidence="1 2">
    <name type="scientific">Brachionus plicatilis</name>
    <name type="common">Marine rotifer</name>
    <name type="synonym">Brachionus muelleri</name>
    <dbReference type="NCBI Taxonomy" id="10195"/>
    <lineage>
        <taxon>Eukaryota</taxon>
        <taxon>Metazoa</taxon>
        <taxon>Spiralia</taxon>
        <taxon>Gnathifera</taxon>
        <taxon>Rotifera</taxon>
        <taxon>Eurotatoria</taxon>
        <taxon>Monogononta</taxon>
        <taxon>Pseudotrocha</taxon>
        <taxon>Ploima</taxon>
        <taxon>Brachionidae</taxon>
        <taxon>Brachionus</taxon>
    </lineage>
</organism>
<gene>
    <name evidence="1" type="ORF">BpHYR1_007475</name>
</gene>
<name>A0A3M7Q5W3_BRAPC</name>
<protein>
    <submittedName>
        <fullName evidence="1">Uncharacterized protein</fullName>
    </submittedName>
</protein>
<dbReference type="Proteomes" id="UP000276133">
    <property type="component" value="Unassembled WGS sequence"/>
</dbReference>
<comment type="caution">
    <text evidence="1">The sequence shown here is derived from an EMBL/GenBank/DDBJ whole genome shotgun (WGS) entry which is preliminary data.</text>
</comment>
<dbReference type="EMBL" id="REGN01007339">
    <property type="protein sequence ID" value="RNA06592.1"/>
    <property type="molecule type" value="Genomic_DNA"/>
</dbReference>
<proteinExistence type="predicted"/>
<evidence type="ECO:0000313" key="1">
    <source>
        <dbReference type="EMBL" id="RNA06592.1"/>
    </source>
</evidence>
<sequence length="71" mass="8622">MTDFKIHKDCINWKALCGRQKLQVLHLRSQLRMKAYCWKSPEQSSLNYSFYLYGLDQFQKISFLVNIYLRN</sequence>
<keyword evidence="2" id="KW-1185">Reference proteome</keyword>
<dbReference type="AlphaFoldDB" id="A0A3M7Q5W3"/>
<accession>A0A3M7Q5W3</accession>